<dbReference type="GO" id="GO:0005952">
    <property type="term" value="C:cAMP-dependent protein kinase complex"/>
    <property type="evidence" value="ECO:0007669"/>
    <property type="project" value="TreeGrafter"/>
</dbReference>
<feature type="region of interest" description="Disordered" evidence="7">
    <location>
        <begin position="248"/>
        <end position="288"/>
    </location>
</feature>
<evidence type="ECO:0000259" key="9">
    <source>
        <dbReference type="PROSITE" id="PS51285"/>
    </source>
</evidence>
<dbReference type="PROSITE" id="PS00107">
    <property type="entry name" value="PROTEIN_KINASE_ATP"/>
    <property type="match status" value="1"/>
</dbReference>
<dbReference type="PROSITE" id="PS00108">
    <property type="entry name" value="PROTEIN_KINASE_ST"/>
    <property type="match status" value="1"/>
</dbReference>
<keyword evidence="4" id="KW-0418">Kinase</keyword>
<dbReference type="InterPro" id="IPR011009">
    <property type="entry name" value="Kinase-like_dom_sf"/>
</dbReference>
<feature type="compositionally biased region" description="Low complexity" evidence="7">
    <location>
        <begin position="275"/>
        <end position="286"/>
    </location>
</feature>
<dbReference type="Proteomes" id="UP000437068">
    <property type="component" value="Unassembled WGS sequence"/>
</dbReference>
<evidence type="ECO:0000256" key="1">
    <source>
        <dbReference type="ARBA" id="ARBA00022527"/>
    </source>
</evidence>
<evidence type="ECO:0000259" key="8">
    <source>
        <dbReference type="PROSITE" id="PS50011"/>
    </source>
</evidence>
<dbReference type="Pfam" id="PF00069">
    <property type="entry name" value="Pkinase"/>
    <property type="match status" value="2"/>
</dbReference>
<dbReference type="PROSITE" id="PS51285">
    <property type="entry name" value="AGC_KINASE_CTER"/>
    <property type="match status" value="1"/>
</dbReference>
<sequence length="550" mass="62000">MSCLRCTCQHRTYWEPTDLGGVELNRRTRDNEVSSISTAVSSVVQHNEAIVAGSVVVHVRVQSLFLFLRRVSGYMNITVPCKRLVGGRWTTPDQTAQSRVLRSSGSNSPDKHAAMIYPAVTTSEIDMGSDKAETLIGRADPELQTLAADDFEIIRVLGVGTYGVVKLAKHKPSGTSVALKVLSKEHVVTTRQEKHILRERAVHLQLQHPLVAKLHGTFQDDDCLYLVLEYLPGGELWSLVYSHSDEQGEDEETVKTTSQLKVQGSRKDDGDELRPATPVRAATPATSESLTSIQTRTLDAGGLSVLRSEFGGLKDEYAVFYLGCILSALEYLHDQGLLYRDLKLENLVLDKEGYLKILDFGFAKPDAQRADDTDDSSEQTQNARNLTLCGSMDYMAPEVLLRQSHDHRVDIWSFGVIMYELLLGKTPFYHENPRELGRRITNENVEFPNEFEEECPLACDLITQLLVKNPDGRLSSMHKIKSHRFFSRMFSCPEDWQRLLRREYDAPFIPALSGPFDTSFFQTIDDDYQEELEADVEPYFEDGSNIFSDF</sequence>
<keyword evidence="1" id="KW-0723">Serine/threonine-protein kinase</keyword>
<feature type="binding site" evidence="6">
    <location>
        <position position="180"/>
    </location>
    <ligand>
        <name>ATP</name>
        <dbReference type="ChEBI" id="CHEBI:30616"/>
    </ligand>
</feature>
<dbReference type="InterPro" id="IPR008271">
    <property type="entry name" value="Ser/Thr_kinase_AS"/>
</dbReference>
<name>A0A6A4C9S3_9STRA</name>
<dbReference type="AlphaFoldDB" id="A0A6A4C9S3"/>
<evidence type="ECO:0000313" key="11">
    <source>
        <dbReference type="Proteomes" id="UP000437068"/>
    </source>
</evidence>
<dbReference type="InterPro" id="IPR000961">
    <property type="entry name" value="AGC-kinase_C"/>
</dbReference>
<dbReference type="Gene3D" id="1.10.510.10">
    <property type="entry name" value="Transferase(Phosphotransferase) domain 1"/>
    <property type="match status" value="1"/>
</dbReference>
<evidence type="ECO:0000256" key="2">
    <source>
        <dbReference type="ARBA" id="ARBA00022679"/>
    </source>
</evidence>
<dbReference type="Gene3D" id="3.30.200.20">
    <property type="entry name" value="Phosphorylase Kinase, domain 1"/>
    <property type="match status" value="1"/>
</dbReference>
<dbReference type="InterPro" id="IPR000719">
    <property type="entry name" value="Prot_kinase_dom"/>
</dbReference>
<dbReference type="PANTHER" id="PTHR24353">
    <property type="entry name" value="CYCLIC NUCLEOTIDE-DEPENDENT PROTEIN KINASE"/>
    <property type="match status" value="1"/>
</dbReference>
<evidence type="ECO:0000256" key="5">
    <source>
        <dbReference type="ARBA" id="ARBA00022840"/>
    </source>
</evidence>
<feature type="domain" description="Protein kinase" evidence="8">
    <location>
        <begin position="151"/>
        <end position="486"/>
    </location>
</feature>
<dbReference type="FunFam" id="3.30.200.20:FF:000042">
    <property type="entry name" value="Aurora kinase A"/>
    <property type="match status" value="1"/>
</dbReference>
<comment type="caution">
    <text evidence="10">The sequence shown here is derived from an EMBL/GenBank/DDBJ whole genome shotgun (WGS) entry which is preliminary data.</text>
</comment>
<keyword evidence="2" id="KW-0808">Transferase</keyword>
<dbReference type="SUPFAM" id="SSF56112">
    <property type="entry name" value="Protein kinase-like (PK-like)"/>
    <property type="match status" value="1"/>
</dbReference>
<dbReference type="EMBL" id="QXGE01002275">
    <property type="protein sequence ID" value="KAE9283291.1"/>
    <property type="molecule type" value="Genomic_DNA"/>
</dbReference>
<evidence type="ECO:0000256" key="6">
    <source>
        <dbReference type="PROSITE-ProRule" id="PRU10141"/>
    </source>
</evidence>
<dbReference type="PROSITE" id="PS50011">
    <property type="entry name" value="PROTEIN_KINASE_DOM"/>
    <property type="match status" value="1"/>
</dbReference>
<feature type="compositionally biased region" description="Basic and acidic residues" evidence="7">
    <location>
        <begin position="265"/>
        <end position="274"/>
    </location>
</feature>
<evidence type="ECO:0000256" key="3">
    <source>
        <dbReference type="ARBA" id="ARBA00022741"/>
    </source>
</evidence>
<proteinExistence type="predicted"/>
<reference evidence="10 11" key="1">
    <citation type="submission" date="2018-08" db="EMBL/GenBank/DDBJ databases">
        <title>Genomic investigation of the strawberry pathogen Phytophthora fragariae indicates pathogenicity is determined by transcriptional variation in three key races.</title>
        <authorList>
            <person name="Adams T.M."/>
            <person name="Armitage A.D."/>
            <person name="Sobczyk M.K."/>
            <person name="Bates H.J."/>
            <person name="Dunwell J.M."/>
            <person name="Nellist C.F."/>
            <person name="Harrison R.J."/>
        </authorList>
    </citation>
    <scope>NUCLEOTIDE SEQUENCE [LARGE SCALE GENOMIC DNA]</scope>
    <source>
        <strain evidence="10 11">A4</strain>
    </source>
</reference>
<dbReference type="GO" id="GO:0004691">
    <property type="term" value="F:cAMP-dependent protein kinase activity"/>
    <property type="evidence" value="ECO:0007669"/>
    <property type="project" value="TreeGrafter"/>
</dbReference>
<dbReference type="SMART" id="SM00220">
    <property type="entry name" value="S_TKc"/>
    <property type="match status" value="1"/>
</dbReference>
<dbReference type="GO" id="GO:0005524">
    <property type="term" value="F:ATP binding"/>
    <property type="evidence" value="ECO:0007669"/>
    <property type="project" value="UniProtKB-UniRule"/>
</dbReference>
<keyword evidence="5 6" id="KW-0067">ATP-binding</keyword>
<evidence type="ECO:0000256" key="7">
    <source>
        <dbReference type="SAM" id="MobiDB-lite"/>
    </source>
</evidence>
<accession>A0A6A4C9S3</accession>
<evidence type="ECO:0008006" key="12">
    <source>
        <dbReference type="Google" id="ProtNLM"/>
    </source>
</evidence>
<keyword evidence="3 6" id="KW-0547">Nucleotide-binding</keyword>
<evidence type="ECO:0000313" key="10">
    <source>
        <dbReference type="EMBL" id="KAE9283291.1"/>
    </source>
</evidence>
<evidence type="ECO:0000256" key="4">
    <source>
        <dbReference type="ARBA" id="ARBA00022777"/>
    </source>
</evidence>
<feature type="domain" description="AGC-kinase C-terminal" evidence="9">
    <location>
        <begin position="492"/>
        <end position="550"/>
    </location>
</feature>
<gene>
    <name evidence="10" type="ORF">PF001_g22922</name>
</gene>
<protein>
    <recommendedName>
        <fullName evidence="12">Protein kinase domain-containing protein</fullName>
    </recommendedName>
</protein>
<organism evidence="10 11">
    <name type="scientific">Phytophthora fragariae</name>
    <dbReference type="NCBI Taxonomy" id="53985"/>
    <lineage>
        <taxon>Eukaryota</taxon>
        <taxon>Sar</taxon>
        <taxon>Stramenopiles</taxon>
        <taxon>Oomycota</taxon>
        <taxon>Peronosporomycetes</taxon>
        <taxon>Peronosporales</taxon>
        <taxon>Peronosporaceae</taxon>
        <taxon>Phytophthora</taxon>
    </lineage>
</organism>
<dbReference type="PANTHER" id="PTHR24353:SF37">
    <property type="entry name" value="CAMP-DEPENDENT PROTEIN KINASE CATALYTIC SUBUNIT PRKX"/>
    <property type="match status" value="1"/>
</dbReference>
<dbReference type="InterPro" id="IPR017441">
    <property type="entry name" value="Protein_kinase_ATP_BS"/>
</dbReference>